<organism evidence="1 2">
    <name type="scientific">Pyrenophora tritici-repentis</name>
    <dbReference type="NCBI Taxonomy" id="45151"/>
    <lineage>
        <taxon>Eukaryota</taxon>
        <taxon>Fungi</taxon>
        <taxon>Dikarya</taxon>
        <taxon>Ascomycota</taxon>
        <taxon>Pezizomycotina</taxon>
        <taxon>Dothideomycetes</taxon>
        <taxon>Pleosporomycetidae</taxon>
        <taxon>Pleosporales</taxon>
        <taxon>Pleosporineae</taxon>
        <taxon>Pleosporaceae</taxon>
        <taxon>Pyrenophora</taxon>
    </lineage>
</organism>
<protein>
    <submittedName>
        <fullName evidence="1">Uncharacterized protein</fullName>
    </submittedName>
</protein>
<accession>A0A922SRR4</accession>
<name>A0A922SRR4_9PLEO</name>
<gene>
    <name evidence="1" type="ORF">Ptr86124_006946</name>
</gene>
<proteinExistence type="predicted"/>
<reference evidence="2" key="1">
    <citation type="journal article" date="2022" name="Microb. Genom.">
        <title>A global pangenome for the wheat fungal pathogen Pyrenophora tritici-repentis and prediction of effector protein structural homology.</title>
        <authorList>
            <person name="Moolhuijzen P.M."/>
            <person name="See P.T."/>
            <person name="Shi G."/>
            <person name="Powell H.R."/>
            <person name="Cockram J."/>
            <person name="Jorgensen L.N."/>
            <person name="Benslimane H."/>
            <person name="Strelkov S.E."/>
            <person name="Turner J."/>
            <person name="Liu Z."/>
            <person name="Moffat C.S."/>
        </authorList>
    </citation>
    <scope>NUCLEOTIDE SEQUENCE [LARGE SCALE GENOMIC DNA]</scope>
</reference>
<dbReference type="Proteomes" id="UP000249757">
    <property type="component" value="Unassembled WGS sequence"/>
</dbReference>
<evidence type="ECO:0000313" key="1">
    <source>
        <dbReference type="EMBL" id="KAI1514316.1"/>
    </source>
</evidence>
<comment type="caution">
    <text evidence="1">The sequence shown here is derived from an EMBL/GenBank/DDBJ whole genome shotgun (WGS) entry which is preliminary data.</text>
</comment>
<keyword evidence="2" id="KW-1185">Reference proteome</keyword>
<sequence length="112" mass="12602">MAYPTAATMGQAKTLHWSHSRSTLSAIYAPQQAFPIVCRLLTSSSLDAQLRMRYCKLRTLTISRTKLSREGLKWLHDSNKQRHITGSRQTGNASHNDSAYFAGWAHVDGNLR</sequence>
<dbReference type="EMBL" id="NRDI02000008">
    <property type="protein sequence ID" value="KAI1514316.1"/>
    <property type="molecule type" value="Genomic_DNA"/>
</dbReference>
<dbReference type="AlphaFoldDB" id="A0A922SRR4"/>
<evidence type="ECO:0000313" key="2">
    <source>
        <dbReference type="Proteomes" id="UP000249757"/>
    </source>
</evidence>